<feature type="transmembrane region" description="Helical" evidence="3">
    <location>
        <begin position="29"/>
        <end position="52"/>
    </location>
</feature>
<feature type="region of interest" description="Disordered" evidence="2">
    <location>
        <begin position="58"/>
        <end position="77"/>
    </location>
</feature>
<gene>
    <name evidence="4" type="ORF">P7I04_13145</name>
</gene>
<dbReference type="Proteomes" id="UP001250218">
    <property type="component" value="Unassembled WGS sequence"/>
</dbReference>
<dbReference type="InterPro" id="IPR022263">
    <property type="entry name" value="KxYKxGKxW"/>
</dbReference>
<keyword evidence="3" id="KW-1133">Transmembrane helix</keyword>
<organism evidence="4 5">
    <name type="scientific">Lactococcus lactis</name>
    <dbReference type="NCBI Taxonomy" id="1358"/>
    <lineage>
        <taxon>Bacteria</taxon>
        <taxon>Bacillati</taxon>
        <taxon>Bacillota</taxon>
        <taxon>Bacilli</taxon>
        <taxon>Lactobacillales</taxon>
        <taxon>Streptococcaceae</taxon>
        <taxon>Lactococcus</taxon>
    </lineage>
</organism>
<evidence type="ECO:0000313" key="5">
    <source>
        <dbReference type="Proteomes" id="UP001250218"/>
    </source>
</evidence>
<dbReference type="NCBIfam" id="TIGR03715">
    <property type="entry name" value="KxYKxGKxW"/>
    <property type="match status" value="1"/>
</dbReference>
<proteinExistence type="predicted"/>
<sequence>MRKNQNTEPNIPIEEKHKGFRTWKSGKRWVTIAGITLVTLGTVGAVLAQVGIQAKTSTTSAVKSTYPTPPSDTTVNWENNKPLYYEVDQTGKEHPKPELKLGNWKVNEKLDTELREFKNYIFQSLLET</sequence>
<evidence type="ECO:0000256" key="1">
    <source>
        <dbReference type="ARBA" id="ARBA00022729"/>
    </source>
</evidence>
<keyword evidence="3" id="KW-0472">Membrane</keyword>
<evidence type="ECO:0000313" key="4">
    <source>
        <dbReference type="EMBL" id="MDT2946968.1"/>
    </source>
</evidence>
<dbReference type="EMBL" id="JARQDL010000016">
    <property type="protein sequence ID" value="MDT2946968.1"/>
    <property type="molecule type" value="Genomic_DNA"/>
</dbReference>
<evidence type="ECO:0000256" key="2">
    <source>
        <dbReference type="SAM" id="MobiDB-lite"/>
    </source>
</evidence>
<reference evidence="4" key="1">
    <citation type="submission" date="2023-03" db="EMBL/GenBank/DDBJ databases">
        <authorList>
            <person name="Shen W."/>
            <person name="Cai J."/>
        </authorList>
    </citation>
    <scope>NUCLEOTIDE SEQUENCE</scope>
    <source>
        <strain evidence="4">Y37</strain>
    </source>
</reference>
<dbReference type="RefSeq" id="WP_311803490.1">
    <property type="nucleotide sequence ID" value="NZ_JARQCL010000044.1"/>
</dbReference>
<dbReference type="AlphaFoldDB" id="A0AAW8UJL0"/>
<keyword evidence="1" id="KW-0732">Signal</keyword>
<evidence type="ECO:0000256" key="3">
    <source>
        <dbReference type="SAM" id="Phobius"/>
    </source>
</evidence>
<accession>A0AAW8UJL0</accession>
<comment type="caution">
    <text evidence="4">The sequence shown here is derived from an EMBL/GenBank/DDBJ whole genome shotgun (WGS) entry which is preliminary data.</text>
</comment>
<keyword evidence="3" id="KW-0812">Transmembrane</keyword>
<protein>
    <submittedName>
        <fullName evidence="4">KxYKxGKxW signal peptide domain-containing protein</fullName>
    </submittedName>
</protein>
<name>A0AAW8UJL0_9LACT</name>
<feature type="non-terminal residue" evidence="4">
    <location>
        <position position="128"/>
    </location>
</feature>